<evidence type="ECO:0000313" key="3">
    <source>
        <dbReference type="Proteomes" id="UP001066276"/>
    </source>
</evidence>
<dbReference type="EMBL" id="JANPWB010000005">
    <property type="protein sequence ID" value="KAJ1189090.1"/>
    <property type="molecule type" value="Genomic_DNA"/>
</dbReference>
<dbReference type="Proteomes" id="UP001066276">
    <property type="component" value="Chromosome 3_1"/>
</dbReference>
<protein>
    <submittedName>
        <fullName evidence="2">Uncharacterized protein</fullName>
    </submittedName>
</protein>
<evidence type="ECO:0000256" key="1">
    <source>
        <dbReference type="SAM" id="MobiDB-lite"/>
    </source>
</evidence>
<feature type="region of interest" description="Disordered" evidence="1">
    <location>
        <begin position="92"/>
        <end position="125"/>
    </location>
</feature>
<proteinExistence type="predicted"/>
<evidence type="ECO:0000313" key="2">
    <source>
        <dbReference type="EMBL" id="KAJ1189090.1"/>
    </source>
</evidence>
<gene>
    <name evidence="2" type="ORF">NDU88_005841</name>
</gene>
<keyword evidence="3" id="KW-1185">Reference proteome</keyword>
<sequence>MLLVIETAQGRVIIEKQELEELEKALRDSMILENAKKCLQELNHEAEGYRGYLINNKSVKLRKDINRFNYELIYPYLQEDYYQRKKDLGGDATQRNRWATPKGARKHVTFSDTSGSGSEEEDYTH</sequence>
<reference evidence="2" key="1">
    <citation type="journal article" date="2022" name="bioRxiv">
        <title>Sequencing and chromosome-scale assembly of the giantPleurodeles waltlgenome.</title>
        <authorList>
            <person name="Brown T."/>
            <person name="Elewa A."/>
            <person name="Iarovenko S."/>
            <person name="Subramanian E."/>
            <person name="Araus A.J."/>
            <person name="Petzold A."/>
            <person name="Susuki M."/>
            <person name="Suzuki K.-i.T."/>
            <person name="Hayashi T."/>
            <person name="Toyoda A."/>
            <person name="Oliveira C."/>
            <person name="Osipova E."/>
            <person name="Leigh N.D."/>
            <person name="Simon A."/>
            <person name="Yun M.H."/>
        </authorList>
    </citation>
    <scope>NUCLEOTIDE SEQUENCE</scope>
    <source>
        <strain evidence="2">20211129_DDA</strain>
        <tissue evidence="2">Liver</tissue>
    </source>
</reference>
<organism evidence="2 3">
    <name type="scientific">Pleurodeles waltl</name>
    <name type="common">Iberian ribbed newt</name>
    <dbReference type="NCBI Taxonomy" id="8319"/>
    <lineage>
        <taxon>Eukaryota</taxon>
        <taxon>Metazoa</taxon>
        <taxon>Chordata</taxon>
        <taxon>Craniata</taxon>
        <taxon>Vertebrata</taxon>
        <taxon>Euteleostomi</taxon>
        <taxon>Amphibia</taxon>
        <taxon>Batrachia</taxon>
        <taxon>Caudata</taxon>
        <taxon>Salamandroidea</taxon>
        <taxon>Salamandridae</taxon>
        <taxon>Pleurodelinae</taxon>
        <taxon>Pleurodeles</taxon>
    </lineage>
</organism>
<comment type="caution">
    <text evidence="2">The sequence shown here is derived from an EMBL/GenBank/DDBJ whole genome shotgun (WGS) entry which is preliminary data.</text>
</comment>
<dbReference type="AlphaFoldDB" id="A0AAV7ULA3"/>
<accession>A0AAV7ULA3</accession>
<name>A0AAV7ULA3_PLEWA</name>